<protein>
    <submittedName>
        <fullName evidence="1">VIR protein</fullName>
    </submittedName>
</protein>
<dbReference type="AlphaFoldDB" id="A0A565A7C7"/>
<reference evidence="1" key="1">
    <citation type="submission" date="2016-07" db="EMBL/GenBank/DDBJ databases">
        <authorList>
            <consortium name="Pathogen Informatics"/>
        </authorList>
    </citation>
    <scope>NUCLEOTIDE SEQUENCE</scope>
</reference>
<dbReference type="Pfam" id="PF05795">
    <property type="entry name" value="Plasmodium_Vir"/>
    <property type="match status" value="2"/>
</dbReference>
<organism evidence="1">
    <name type="scientific">Plasmodium vivax</name>
    <name type="common">malaria parasite P. vivax</name>
    <dbReference type="NCBI Taxonomy" id="5855"/>
    <lineage>
        <taxon>Eukaryota</taxon>
        <taxon>Sar</taxon>
        <taxon>Alveolata</taxon>
        <taxon>Apicomplexa</taxon>
        <taxon>Aconoidasida</taxon>
        <taxon>Haemosporida</taxon>
        <taxon>Plasmodiidae</taxon>
        <taxon>Plasmodium</taxon>
        <taxon>Plasmodium (Plasmodium)</taxon>
    </lineage>
</organism>
<sequence>MSCSSRIDYDFFDNILTYIEKEGNVKLDTSPLNNKDDCKSFSHINTPTNIQAGMNICEMFIKLYTSLTNVKNEKHADYKKEWHFLNYWLNVNLSKNIFNETICATEFSEGLSHHSMHTFLTFVFPLDLIYNIREEDLNKMNLLYGLYEDYRKLNNILTTIPQGKPDLLLEPSTKCCSDYIKANYFCKGENSKFCTQLGKFKKMYEDLYPKLDGKSDEYTNSFKRLTQCDNNTMSTALVGTTVGLVPLLVGLYKFTPLRQLMNFKKGKLTQEYRNNDDEMRNIMLMDQGSEHISSPQGIYNIKYHSV</sequence>
<name>A0A565A7C7_PLAVI</name>
<dbReference type="EMBL" id="FLZR02000018">
    <property type="protein sequence ID" value="VUZ99890.1"/>
    <property type="molecule type" value="Genomic_DNA"/>
</dbReference>
<gene>
    <name evidence="1" type="ORF">PVP01_0006030</name>
</gene>
<proteinExistence type="predicted"/>
<dbReference type="VEuPathDB" id="PlasmoDB:PVX_145260"/>
<accession>A0A565A7C7</accession>
<dbReference type="InterPro" id="IPR008780">
    <property type="entry name" value="Plasmodium_Vir"/>
</dbReference>
<dbReference type="VEuPathDB" id="PlasmoDB:PVP01_0006030"/>
<dbReference type="Proteomes" id="UP000220605">
    <property type="component" value="Unassembled WGS sequence"/>
</dbReference>
<dbReference type="VEuPathDB" id="PlasmoDB:PVW1_020005300"/>
<evidence type="ECO:0000313" key="1">
    <source>
        <dbReference type="EMBL" id="VUZ99890.1"/>
    </source>
</evidence>
<dbReference type="VEuPathDB" id="PlasmoDB:PVPAM_000043600"/>